<evidence type="ECO:0000313" key="2">
    <source>
        <dbReference type="EMBL" id="EFJ51165.1"/>
    </source>
</evidence>
<feature type="region of interest" description="Disordered" evidence="1">
    <location>
        <begin position="92"/>
        <end position="132"/>
    </location>
</feature>
<dbReference type="AlphaFoldDB" id="D8TMQ0"/>
<evidence type="ECO:0000313" key="3">
    <source>
        <dbReference type="Proteomes" id="UP000001058"/>
    </source>
</evidence>
<dbReference type="InParanoid" id="D8TMQ0"/>
<dbReference type="RefSeq" id="XP_002947632.1">
    <property type="nucleotide sequence ID" value="XM_002947586.1"/>
</dbReference>
<accession>D8TMQ0</accession>
<dbReference type="Proteomes" id="UP000001058">
    <property type="component" value="Unassembled WGS sequence"/>
</dbReference>
<protein>
    <submittedName>
        <fullName evidence="2">Uncharacterized protein</fullName>
    </submittedName>
</protein>
<sequence length="151" mass="17120">MPSSESVRQHSCWVFHLGNDVNTMPSTLGVQKLCTYEVHLTFAVFDPKSHPSSVWDLLLPDRRPAGCEYPSSHRRGSNTLFGFESDHLAAGAGTCRRKDSDNGIDDDDDDEQKQQWQQHQVVGRGPQPPPEFPELVQEDQYYHVVGLMFHI</sequence>
<dbReference type="EMBL" id="GL378328">
    <property type="protein sequence ID" value="EFJ51165.1"/>
    <property type="molecule type" value="Genomic_DNA"/>
</dbReference>
<keyword evidence="3" id="KW-1185">Reference proteome</keyword>
<dbReference type="KEGG" id="vcn:VOLCADRAFT_87960"/>
<organism evidence="3">
    <name type="scientific">Volvox carteri f. nagariensis</name>
    <dbReference type="NCBI Taxonomy" id="3068"/>
    <lineage>
        <taxon>Eukaryota</taxon>
        <taxon>Viridiplantae</taxon>
        <taxon>Chlorophyta</taxon>
        <taxon>core chlorophytes</taxon>
        <taxon>Chlorophyceae</taxon>
        <taxon>CS clade</taxon>
        <taxon>Chlamydomonadales</taxon>
        <taxon>Volvocaceae</taxon>
        <taxon>Volvox</taxon>
    </lineage>
</organism>
<evidence type="ECO:0000256" key="1">
    <source>
        <dbReference type="SAM" id="MobiDB-lite"/>
    </source>
</evidence>
<feature type="compositionally biased region" description="Acidic residues" evidence="1">
    <location>
        <begin position="102"/>
        <end position="111"/>
    </location>
</feature>
<dbReference type="GeneID" id="9624921"/>
<name>D8TMQ0_VOLCA</name>
<reference evidence="2 3" key="1">
    <citation type="journal article" date="2010" name="Science">
        <title>Genomic analysis of organismal complexity in the multicellular green alga Volvox carteri.</title>
        <authorList>
            <person name="Prochnik S.E."/>
            <person name="Umen J."/>
            <person name="Nedelcu A.M."/>
            <person name="Hallmann A."/>
            <person name="Miller S.M."/>
            <person name="Nishii I."/>
            <person name="Ferris P."/>
            <person name="Kuo A."/>
            <person name="Mitros T."/>
            <person name="Fritz-Laylin L.K."/>
            <person name="Hellsten U."/>
            <person name="Chapman J."/>
            <person name="Simakov O."/>
            <person name="Rensing S.A."/>
            <person name="Terry A."/>
            <person name="Pangilinan J."/>
            <person name="Kapitonov V."/>
            <person name="Jurka J."/>
            <person name="Salamov A."/>
            <person name="Shapiro H."/>
            <person name="Schmutz J."/>
            <person name="Grimwood J."/>
            <person name="Lindquist E."/>
            <person name="Lucas S."/>
            <person name="Grigoriev I.V."/>
            <person name="Schmitt R."/>
            <person name="Kirk D."/>
            <person name="Rokhsar D.S."/>
        </authorList>
    </citation>
    <scope>NUCLEOTIDE SEQUENCE [LARGE SCALE GENOMIC DNA]</scope>
    <source>
        <strain evidence="3">f. Nagariensis / Eve</strain>
    </source>
</reference>
<gene>
    <name evidence="2" type="ORF">VOLCADRAFT_87960</name>
</gene>
<proteinExistence type="predicted"/>